<dbReference type="EC" id="2.7.7.7" evidence="8"/>
<evidence type="ECO:0000256" key="7">
    <source>
        <dbReference type="ARBA" id="ARBA00049244"/>
    </source>
</evidence>
<dbReference type="InterPro" id="IPR012337">
    <property type="entry name" value="RNaseH-like_sf"/>
</dbReference>
<feature type="compositionally biased region" description="Basic and acidic residues" evidence="9">
    <location>
        <begin position="10"/>
        <end position="25"/>
    </location>
</feature>
<name>A0A7J3MX48_9CREN</name>
<evidence type="ECO:0000256" key="5">
    <source>
        <dbReference type="ARBA" id="ARBA00022932"/>
    </source>
</evidence>
<gene>
    <name evidence="12" type="ORF">ENT99_04215</name>
    <name evidence="13" type="ORF">ENU64_01185</name>
</gene>
<feature type="domain" description="DNA-directed DNA polymerase family B multifunctional" evidence="10">
    <location>
        <begin position="515"/>
        <end position="900"/>
    </location>
</feature>
<feature type="region of interest" description="Disordered" evidence="9">
    <location>
        <begin position="1"/>
        <end position="40"/>
    </location>
</feature>
<dbReference type="AlphaFoldDB" id="A0A7J3MX48"/>
<dbReference type="SMART" id="SM00486">
    <property type="entry name" value="POLBc"/>
    <property type="match status" value="1"/>
</dbReference>
<organism evidence="13">
    <name type="scientific">Ignisphaera aggregans</name>
    <dbReference type="NCBI Taxonomy" id="334771"/>
    <lineage>
        <taxon>Archaea</taxon>
        <taxon>Thermoproteota</taxon>
        <taxon>Thermoprotei</taxon>
        <taxon>Desulfurococcales</taxon>
        <taxon>Desulfurococcaceae</taxon>
        <taxon>Ignisphaera</taxon>
    </lineage>
</organism>
<comment type="catalytic activity">
    <reaction evidence="7 8">
        <text>DNA(n) + a 2'-deoxyribonucleoside 5'-triphosphate = DNA(n+1) + diphosphate</text>
        <dbReference type="Rhea" id="RHEA:22508"/>
        <dbReference type="Rhea" id="RHEA-COMP:17339"/>
        <dbReference type="Rhea" id="RHEA-COMP:17340"/>
        <dbReference type="ChEBI" id="CHEBI:33019"/>
        <dbReference type="ChEBI" id="CHEBI:61560"/>
        <dbReference type="ChEBI" id="CHEBI:173112"/>
        <dbReference type="EC" id="2.7.7.7"/>
    </reaction>
</comment>
<dbReference type="InterPro" id="IPR006172">
    <property type="entry name" value="DNA-dir_DNA_pol_B"/>
</dbReference>
<dbReference type="GO" id="GO:0003677">
    <property type="term" value="F:DNA binding"/>
    <property type="evidence" value="ECO:0007669"/>
    <property type="project" value="UniProtKB-KW"/>
</dbReference>
<dbReference type="InterPro" id="IPR043502">
    <property type="entry name" value="DNA/RNA_pol_sf"/>
</dbReference>
<sequence>MSKQKTLLEFIKKNRSGDQEPESRESLPIGSRESEIVSKSKVSNVNSTNEFKQSEQQPVVPYSEESVWKKLIHSGLRVYIPNNMDLDNVRVVKFYSYPNNVDRIDYAFLLDVDYNGDVGKAVLIFYDPIHHTLLHWYDKTGHKPYFLTDLPPDKVSKIPEIVRHKSFDSIETVEKIDLLHETVKRFTKIVTKDPLAVRSLRTKVPAAWEADIKYHVNYIYDRSLIPGMPYRVEGNSIEEIIEVDKEHLKSSLINSLGISRSESIETAINLAKLFETKWVSAKRIAIDIEVYTPFEGKIPSPDQASYPIMSIAFASNDGVRKVLVLYRENLKMIQPLPEDNVEIEIFDNEVSIILEALTILSRYPIVLTFNGDNFDLRYLYIRAIKLNIPNEFINIKVKKILKGGKVEYVAKLSSALHLDLYKFFSNKAIQVYAFEGRYREVNLDSVAQALLGVGKVQLDEELGKVDLSTLARYNIRDAQITLALTTFSDELVWKLMLLIMRISKLGLEDVCRTTVSTWIKNLFYWEHRRKGFIIPRKEDISMLKGRKVTEAIIKGKKYAGAIVIDPPQGIFFNVVVLDFASLYPSIIKRWNLSYETIDPDKIPCNKVDNVVDEKGNVVHKVCMDNVGITSEIVGLLRDFRVKLYKKKAKDKNLDPLYRSWYDVVQRAMKVYINAAYGVFGAETFPLYAPSVAESVTALGRRVISTTISKAEELDLKVLYGDTDSLFIWNPGSSKLEELKKWVEETYGLELEIDKTYRFVAFALKKNYVGVQSGGDIDIKGMMGKKRNTPDFIKNLFTDIIKQIASINEPEDAVKVIDNVKNTLGKYYLLLKNRLLTLDEVAFHIGLTKTLSEYVKTTPQHVKAALMLQRYGIEISPGDIITYVKVRSKEGVKPIQLARIGEIDVQKYVEAMRSTLEQLFTALNLSWEDIAGGSKLI</sequence>
<keyword evidence="2 8" id="KW-0808">Transferase</keyword>
<keyword evidence="6 8" id="KW-0238">DNA-binding</keyword>
<comment type="similarity">
    <text evidence="1 8">Belongs to the DNA polymerase type-B family.</text>
</comment>
<keyword evidence="4 8" id="KW-0235">DNA replication</keyword>
<dbReference type="Gene3D" id="1.10.287.690">
    <property type="entry name" value="Helix hairpin bin"/>
    <property type="match status" value="1"/>
</dbReference>
<accession>A0A7J3MX48</accession>
<evidence type="ECO:0000259" key="10">
    <source>
        <dbReference type="Pfam" id="PF00136"/>
    </source>
</evidence>
<dbReference type="FunFam" id="1.10.287.690:FF:000011">
    <property type="entry name" value="DNA polymerase"/>
    <property type="match status" value="1"/>
</dbReference>
<dbReference type="Pfam" id="PF00136">
    <property type="entry name" value="DNA_pol_B"/>
    <property type="match status" value="1"/>
</dbReference>
<keyword evidence="3 8" id="KW-0548">Nucleotidyltransferase</keyword>
<dbReference type="NCBIfam" id="NF004419">
    <property type="entry name" value="PRK05761.1-5"/>
    <property type="match status" value="1"/>
</dbReference>
<dbReference type="PANTHER" id="PTHR10322:SF20">
    <property type="entry name" value="DNA POLYMERASE 1"/>
    <property type="match status" value="1"/>
</dbReference>
<dbReference type="Gene3D" id="3.30.420.10">
    <property type="entry name" value="Ribonuclease H-like superfamily/Ribonuclease H"/>
    <property type="match status" value="1"/>
</dbReference>
<evidence type="ECO:0000313" key="12">
    <source>
        <dbReference type="EMBL" id="HFQ78893.1"/>
    </source>
</evidence>
<evidence type="ECO:0000256" key="3">
    <source>
        <dbReference type="ARBA" id="ARBA00022695"/>
    </source>
</evidence>
<dbReference type="SUPFAM" id="SSF53098">
    <property type="entry name" value="Ribonuclease H-like"/>
    <property type="match status" value="1"/>
</dbReference>
<dbReference type="GO" id="GO:0003887">
    <property type="term" value="F:DNA-directed DNA polymerase activity"/>
    <property type="evidence" value="ECO:0007669"/>
    <property type="project" value="UniProtKB-KW"/>
</dbReference>
<dbReference type="GO" id="GO:0000166">
    <property type="term" value="F:nucleotide binding"/>
    <property type="evidence" value="ECO:0007669"/>
    <property type="project" value="InterPro"/>
</dbReference>
<dbReference type="PRINTS" id="PR00106">
    <property type="entry name" value="DNAPOLB"/>
</dbReference>
<dbReference type="EMBL" id="DTDH01000032">
    <property type="protein sequence ID" value="HGT98029.1"/>
    <property type="molecule type" value="Genomic_DNA"/>
</dbReference>
<evidence type="ECO:0000256" key="2">
    <source>
        <dbReference type="ARBA" id="ARBA00022679"/>
    </source>
</evidence>
<dbReference type="InterPro" id="IPR006133">
    <property type="entry name" value="DNA-dir_DNA_pol_B_exonuc"/>
</dbReference>
<evidence type="ECO:0000256" key="8">
    <source>
        <dbReference type="RuleBase" id="RU000442"/>
    </source>
</evidence>
<feature type="domain" description="DNA-directed DNA polymerase family B exonuclease" evidence="11">
    <location>
        <begin position="208"/>
        <end position="427"/>
    </location>
</feature>
<evidence type="ECO:0000256" key="9">
    <source>
        <dbReference type="SAM" id="MobiDB-lite"/>
    </source>
</evidence>
<keyword evidence="5 8" id="KW-0239">DNA-directed DNA polymerase</keyword>
<protein>
    <recommendedName>
        <fullName evidence="8">DNA polymerase</fullName>
        <ecNumber evidence="8">2.7.7.7</ecNumber>
    </recommendedName>
</protein>
<evidence type="ECO:0000256" key="1">
    <source>
        <dbReference type="ARBA" id="ARBA00005755"/>
    </source>
</evidence>
<dbReference type="Gene3D" id="3.30.342.10">
    <property type="entry name" value="DNA Polymerase, chain B, domain 1"/>
    <property type="match status" value="1"/>
</dbReference>
<evidence type="ECO:0000256" key="4">
    <source>
        <dbReference type="ARBA" id="ARBA00022705"/>
    </source>
</evidence>
<dbReference type="PROSITE" id="PS00116">
    <property type="entry name" value="DNA_POLYMERASE_B"/>
    <property type="match status" value="1"/>
</dbReference>
<dbReference type="NCBIfam" id="NF004417">
    <property type="entry name" value="PRK05761.1-3"/>
    <property type="match status" value="1"/>
</dbReference>
<dbReference type="InterPro" id="IPR006134">
    <property type="entry name" value="DNA-dir_DNA_pol_B_multi_dom"/>
</dbReference>
<dbReference type="EMBL" id="DTAU01000086">
    <property type="protein sequence ID" value="HFQ78893.1"/>
    <property type="molecule type" value="Genomic_DNA"/>
</dbReference>
<evidence type="ECO:0000256" key="6">
    <source>
        <dbReference type="ARBA" id="ARBA00023125"/>
    </source>
</evidence>
<dbReference type="Pfam" id="PF03104">
    <property type="entry name" value="DNA_pol_B_exo1"/>
    <property type="match status" value="1"/>
</dbReference>
<dbReference type="GO" id="GO:0006261">
    <property type="term" value="P:DNA-templated DNA replication"/>
    <property type="evidence" value="ECO:0007669"/>
    <property type="project" value="TreeGrafter"/>
</dbReference>
<dbReference type="InterPro" id="IPR023211">
    <property type="entry name" value="DNA_pol_palm_dom_sf"/>
</dbReference>
<dbReference type="Gene3D" id="1.10.132.60">
    <property type="entry name" value="DNA polymerase family B, C-terminal domain"/>
    <property type="match status" value="1"/>
</dbReference>
<dbReference type="InterPro" id="IPR042087">
    <property type="entry name" value="DNA_pol_B_thumb"/>
</dbReference>
<comment type="caution">
    <text evidence="13">The sequence shown here is derived from an EMBL/GenBank/DDBJ whole genome shotgun (WGS) entry which is preliminary data.</text>
</comment>
<reference evidence="13" key="1">
    <citation type="journal article" date="2020" name="mSystems">
        <title>Genome- and Community-Level Interaction Insights into Carbon Utilization and Element Cycling Functions of Hydrothermarchaeota in Hydrothermal Sediment.</title>
        <authorList>
            <person name="Zhou Z."/>
            <person name="Liu Y."/>
            <person name="Xu W."/>
            <person name="Pan J."/>
            <person name="Luo Z.H."/>
            <person name="Li M."/>
        </authorList>
    </citation>
    <scope>NUCLEOTIDE SEQUENCE [LARGE SCALE GENOMIC DNA]</scope>
    <source>
        <strain evidence="12">SpSt-629</strain>
        <strain evidence="13">SpSt-688</strain>
    </source>
</reference>
<evidence type="ECO:0000313" key="13">
    <source>
        <dbReference type="EMBL" id="HGT98029.1"/>
    </source>
</evidence>
<dbReference type="InterPro" id="IPR017964">
    <property type="entry name" value="DNA-dir_DNA_pol_B_CS"/>
</dbReference>
<dbReference type="SUPFAM" id="SSF56672">
    <property type="entry name" value="DNA/RNA polymerases"/>
    <property type="match status" value="1"/>
</dbReference>
<evidence type="ECO:0000259" key="11">
    <source>
        <dbReference type="Pfam" id="PF03104"/>
    </source>
</evidence>
<dbReference type="InterPro" id="IPR050240">
    <property type="entry name" value="DNA_pol_type-B"/>
</dbReference>
<dbReference type="Gene3D" id="3.90.1600.10">
    <property type="entry name" value="Palm domain of DNA polymerase"/>
    <property type="match status" value="1"/>
</dbReference>
<proteinExistence type="inferred from homology"/>
<dbReference type="PANTHER" id="PTHR10322">
    <property type="entry name" value="DNA POLYMERASE CATALYTIC SUBUNIT"/>
    <property type="match status" value="1"/>
</dbReference>
<dbReference type="InterPro" id="IPR036397">
    <property type="entry name" value="RNaseH_sf"/>
</dbReference>